<gene>
    <name evidence="1" type="ORF">N7456_006963</name>
</gene>
<sequence length="92" mass="10256">MASGRAKWVEGRSAIVNPNTACRLVARRVNVSTHPSTFTSKITPIKNRISSKSLSAPFPTFQGRTIFDGSGHLIGQRHENPAWTGSWHWIRE</sequence>
<dbReference type="OrthoDB" id="10308320at2759"/>
<name>A0A9W9FIL9_9EURO</name>
<dbReference type="AlphaFoldDB" id="A0A9W9FIL9"/>
<dbReference type="EMBL" id="JAPQKH010000004">
    <property type="protein sequence ID" value="KAJ5100911.1"/>
    <property type="molecule type" value="Genomic_DNA"/>
</dbReference>
<evidence type="ECO:0000313" key="2">
    <source>
        <dbReference type="Proteomes" id="UP001149165"/>
    </source>
</evidence>
<reference evidence="1" key="1">
    <citation type="submission" date="2022-11" db="EMBL/GenBank/DDBJ databases">
        <authorList>
            <person name="Petersen C."/>
        </authorList>
    </citation>
    <scope>NUCLEOTIDE SEQUENCE</scope>
    <source>
        <strain evidence="1">IBT 30069</strain>
    </source>
</reference>
<keyword evidence="2" id="KW-1185">Reference proteome</keyword>
<accession>A0A9W9FIL9</accession>
<organism evidence="1 2">
    <name type="scientific">Penicillium angulare</name>
    <dbReference type="NCBI Taxonomy" id="116970"/>
    <lineage>
        <taxon>Eukaryota</taxon>
        <taxon>Fungi</taxon>
        <taxon>Dikarya</taxon>
        <taxon>Ascomycota</taxon>
        <taxon>Pezizomycotina</taxon>
        <taxon>Eurotiomycetes</taxon>
        <taxon>Eurotiomycetidae</taxon>
        <taxon>Eurotiales</taxon>
        <taxon>Aspergillaceae</taxon>
        <taxon>Penicillium</taxon>
    </lineage>
</organism>
<dbReference type="Proteomes" id="UP001149165">
    <property type="component" value="Unassembled WGS sequence"/>
</dbReference>
<evidence type="ECO:0000313" key="1">
    <source>
        <dbReference type="EMBL" id="KAJ5100911.1"/>
    </source>
</evidence>
<comment type="caution">
    <text evidence="1">The sequence shown here is derived from an EMBL/GenBank/DDBJ whole genome shotgun (WGS) entry which is preliminary data.</text>
</comment>
<proteinExistence type="predicted"/>
<protein>
    <submittedName>
        <fullName evidence="1">Uncharacterized protein</fullName>
    </submittedName>
</protein>
<reference evidence="1" key="2">
    <citation type="journal article" date="2023" name="IMA Fungus">
        <title>Comparative genomic study of the Penicillium genus elucidates a diverse pangenome and 15 lateral gene transfer events.</title>
        <authorList>
            <person name="Petersen C."/>
            <person name="Sorensen T."/>
            <person name="Nielsen M.R."/>
            <person name="Sondergaard T.E."/>
            <person name="Sorensen J.L."/>
            <person name="Fitzpatrick D.A."/>
            <person name="Frisvad J.C."/>
            <person name="Nielsen K.L."/>
        </authorList>
    </citation>
    <scope>NUCLEOTIDE SEQUENCE</scope>
    <source>
        <strain evidence="1">IBT 30069</strain>
    </source>
</reference>